<dbReference type="InterPro" id="IPR011010">
    <property type="entry name" value="DNA_brk_join_enz"/>
</dbReference>
<dbReference type="PANTHER" id="PTHR34605:SF3">
    <property type="entry name" value="P CELL-TYPE AGGLUTINATION PROTEIN MAP4-LIKE-RELATED"/>
    <property type="match status" value="1"/>
</dbReference>
<organism evidence="7 8">
    <name type="scientific">Thauera aromatica K172</name>
    <dbReference type="NCBI Taxonomy" id="44139"/>
    <lineage>
        <taxon>Bacteria</taxon>
        <taxon>Pseudomonadati</taxon>
        <taxon>Pseudomonadota</taxon>
        <taxon>Betaproteobacteria</taxon>
        <taxon>Rhodocyclales</taxon>
        <taxon>Zoogloeaceae</taxon>
        <taxon>Thauera</taxon>
    </lineage>
</organism>
<protein>
    <submittedName>
        <fullName evidence="7">Integrase-like protein</fullName>
    </submittedName>
</protein>
<dbReference type="KEGG" id="tak:Tharo_0430"/>
<dbReference type="PROSITE" id="PS51900">
    <property type="entry name" value="CB"/>
    <property type="match status" value="1"/>
</dbReference>
<reference evidence="7 8" key="1">
    <citation type="submission" date="2018-03" db="EMBL/GenBank/DDBJ databases">
        <title>Complete genome sequence of Thauera aromatica, a model organism for studying aromatic compound degradation under denitrifying conditions.</title>
        <authorList>
            <person name="Lo H.-Y."/>
            <person name="Goris T."/>
            <person name="Boll M."/>
            <person name="Mueller J.A."/>
        </authorList>
    </citation>
    <scope>NUCLEOTIDE SEQUENCE [LARGE SCALE GENOMIC DNA]</scope>
    <source>
        <strain evidence="7 8">K172</strain>
    </source>
</reference>
<dbReference type="RefSeq" id="WP_107219807.1">
    <property type="nucleotide sequence ID" value="NZ_CP028339.1"/>
</dbReference>
<dbReference type="InterPro" id="IPR010998">
    <property type="entry name" value="Integrase_recombinase_N"/>
</dbReference>
<dbReference type="AlphaFoldDB" id="A0A2R4BJ80"/>
<evidence type="ECO:0000259" key="5">
    <source>
        <dbReference type="PROSITE" id="PS51898"/>
    </source>
</evidence>
<dbReference type="Gene3D" id="1.10.150.130">
    <property type="match status" value="1"/>
</dbReference>
<dbReference type="InterPro" id="IPR013762">
    <property type="entry name" value="Integrase-like_cat_sf"/>
</dbReference>
<keyword evidence="2 4" id="KW-0238">DNA-binding</keyword>
<feature type="domain" description="Core-binding (CB)" evidence="6">
    <location>
        <begin position="17"/>
        <end position="97"/>
    </location>
</feature>
<proteinExistence type="predicted"/>
<dbReference type="InterPro" id="IPR002104">
    <property type="entry name" value="Integrase_catalytic"/>
</dbReference>
<dbReference type="SUPFAM" id="SSF56349">
    <property type="entry name" value="DNA breaking-rejoining enzymes"/>
    <property type="match status" value="1"/>
</dbReference>
<dbReference type="PANTHER" id="PTHR34605">
    <property type="entry name" value="PHAGE_INTEGRASE DOMAIN-CONTAINING PROTEIN"/>
    <property type="match status" value="1"/>
</dbReference>
<dbReference type="Proteomes" id="UP000241885">
    <property type="component" value="Chromosome"/>
</dbReference>
<dbReference type="PROSITE" id="PS51898">
    <property type="entry name" value="TYR_RECOMBINASE"/>
    <property type="match status" value="1"/>
</dbReference>
<dbReference type="Gene3D" id="1.10.443.10">
    <property type="entry name" value="Intergrase catalytic core"/>
    <property type="match status" value="1"/>
</dbReference>
<evidence type="ECO:0000313" key="7">
    <source>
        <dbReference type="EMBL" id="AVR87380.1"/>
    </source>
</evidence>
<dbReference type="EMBL" id="CP028339">
    <property type="protein sequence ID" value="AVR87380.1"/>
    <property type="molecule type" value="Genomic_DNA"/>
</dbReference>
<dbReference type="InterPro" id="IPR052925">
    <property type="entry name" value="Phage_Integrase-like_Recomb"/>
</dbReference>
<keyword evidence="8" id="KW-1185">Reference proteome</keyword>
<dbReference type="GO" id="GO:0003677">
    <property type="term" value="F:DNA binding"/>
    <property type="evidence" value="ECO:0007669"/>
    <property type="project" value="UniProtKB-UniRule"/>
</dbReference>
<dbReference type="GO" id="GO:0006310">
    <property type="term" value="P:DNA recombination"/>
    <property type="evidence" value="ECO:0007669"/>
    <property type="project" value="UniProtKB-KW"/>
</dbReference>
<gene>
    <name evidence="7" type="ORF">Tharo_0430</name>
</gene>
<evidence type="ECO:0000313" key="8">
    <source>
        <dbReference type="Proteomes" id="UP000241885"/>
    </source>
</evidence>
<sequence length="319" mass="33952">MHALIPTTPEALPAALADTAEAATALLKARHSETTRRAYAADALRFRDWCAASGLCPLPAEPQAVALFVAAEIGRGLNPRTVGRRLAAIRHLHREAGLLDPTAAEVVRAVLAGARRTAGGPPRQAAPATASALERMLATCDDSLIGQRDRLLLALGFGGAFRRAELVALDVGDLEVLEHGLRVFVRRSKTDQEAQGQHVPVADGPRTCVKAALRDWLAASGITAGPLFRSARKGGALTDQRLVDRSVAEIVKRRAAAAGLDPAKFSGHSLRRGWITSAAEAGADAFRIMDVSRHRRVETVRIYIQRANDFVGHAGATFA</sequence>
<dbReference type="Pfam" id="PF02899">
    <property type="entry name" value="Phage_int_SAM_1"/>
    <property type="match status" value="1"/>
</dbReference>
<dbReference type="InterPro" id="IPR044068">
    <property type="entry name" value="CB"/>
</dbReference>
<accession>A0A2R4BJ80</accession>
<keyword evidence="1" id="KW-0229">DNA integration</keyword>
<dbReference type="OrthoDB" id="8630841at2"/>
<dbReference type="GO" id="GO:0015074">
    <property type="term" value="P:DNA integration"/>
    <property type="evidence" value="ECO:0007669"/>
    <property type="project" value="UniProtKB-KW"/>
</dbReference>
<name>A0A2R4BJ80_THAAR</name>
<dbReference type="Pfam" id="PF00589">
    <property type="entry name" value="Phage_integrase"/>
    <property type="match status" value="1"/>
</dbReference>
<evidence type="ECO:0000256" key="3">
    <source>
        <dbReference type="ARBA" id="ARBA00023172"/>
    </source>
</evidence>
<dbReference type="CDD" id="cd00799">
    <property type="entry name" value="INT_Cre_C"/>
    <property type="match status" value="1"/>
</dbReference>
<evidence type="ECO:0000256" key="1">
    <source>
        <dbReference type="ARBA" id="ARBA00022908"/>
    </source>
</evidence>
<evidence type="ECO:0000259" key="6">
    <source>
        <dbReference type="PROSITE" id="PS51900"/>
    </source>
</evidence>
<evidence type="ECO:0000256" key="4">
    <source>
        <dbReference type="PROSITE-ProRule" id="PRU01248"/>
    </source>
</evidence>
<feature type="domain" description="Tyr recombinase" evidence="5">
    <location>
        <begin position="123"/>
        <end position="316"/>
    </location>
</feature>
<dbReference type="SUPFAM" id="SSF47823">
    <property type="entry name" value="lambda integrase-like, N-terminal domain"/>
    <property type="match status" value="1"/>
</dbReference>
<keyword evidence="3" id="KW-0233">DNA recombination</keyword>
<evidence type="ECO:0000256" key="2">
    <source>
        <dbReference type="ARBA" id="ARBA00023125"/>
    </source>
</evidence>
<dbReference type="InterPro" id="IPR004107">
    <property type="entry name" value="Integrase_SAM-like_N"/>
</dbReference>